<feature type="domain" description="SecDF P1 head subdomain" evidence="12">
    <location>
        <begin position="129"/>
        <end position="223"/>
    </location>
</feature>
<dbReference type="SUPFAM" id="SSF82866">
    <property type="entry name" value="Multidrug efflux transporter AcrB transmembrane domain"/>
    <property type="match status" value="1"/>
</dbReference>
<dbReference type="GO" id="GO:0005886">
    <property type="term" value="C:plasma membrane"/>
    <property type="evidence" value="ECO:0007669"/>
    <property type="project" value="UniProtKB-SubCell"/>
</dbReference>
<feature type="domain" description="Protein export membrane protein SecD/SecF C-terminal" evidence="10">
    <location>
        <begin position="229"/>
        <end position="396"/>
    </location>
</feature>
<accession>A0A0D7WVX4</accession>
<evidence type="ECO:0000256" key="1">
    <source>
        <dbReference type="ARBA" id="ARBA00004651"/>
    </source>
</evidence>
<dbReference type="GO" id="GO:0043952">
    <property type="term" value="P:protein transport by the Sec complex"/>
    <property type="evidence" value="ECO:0007669"/>
    <property type="project" value="UniProtKB-UniRule"/>
</dbReference>
<comment type="similarity">
    <text evidence="9">Belongs to the SecD/SecF family. SecD subfamily.</text>
</comment>
<dbReference type="RefSeq" id="WP_044648350.1">
    <property type="nucleotide sequence ID" value="NZ_JTHP01000060.1"/>
</dbReference>
<dbReference type="InterPro" id="IPR055344">
    <property type="entry name" value="SecD_SecF_C_bact"/>
</dbReference>
<name>A0A0D7WVX4_9BACL</name>
<comment type="caution">
    <text evidence="9">Lacks conserved residue(s) required for the propagation of feature annotation.</text>
</comment>
<keyword evidence="3 9" id="KW-1003">Cell membrane</keyword>
<keyword evidence="4 9" id="KW-0812">Transmembrane</keyword>
<feature type="transmembrane region" description="Helical" evidence="9">
    <location>
        <begin position="369"/>
        <end position="388"/>
    </location>
</feature>
<dbReference type="GO" id="GO:0015450">
    <property type="term" value="F:protein-transporting ATPase activity"/>
    <property type="evidence" value="ECO:0007669"/>
    <property type="project" value="InterPro"/>
</dbReference>
<evidence type="ECO:0000313" key="14">
    <source>
        <dbReference type="Proteomes" id="UP000032534"/>
    </source>
</evidence>
<dbReference type="PATRIC" id="fig|159743.3.peg.5155"/>
<dbReference type="NCBIfam" id="TIGR00916">
    <property type="entry name" value="2A0604s01"/>
    <property type="match status" value="1"/>
</dbReference>
<dbReference type="GO" id="GO:0065002">
    <property type="term" value="P:intracellular protein transmembrane transport"/>
    <property type="evidence" value="ECO:0007669"/>
    <property type="project" value="UniProtKB-UniRule"/>
</dbReference>
<dbReference type="InterPro" id="IPR054384">
    <property type="entry name" value="SecDF_P1_head"/>
</dbReference>
<dbReference type="Pfam" id="PF21760">
    <property type="entry name" value="SecD_1st"/>
    <property type="match status" value="1"/>
</dbReference>
<dbReference type="PANTHER" id="PTHR30081">
    <property type="entry name" value="PROTEIN-EXPORT MEMBRANE PROTEIN SEC"/>
    <property type="match status" value="1"/>
</dbReference>
<sequence length="418" mass="45075">MKRILSFIVVVLITTGVMVGTSPGLLNSLKLGLDLKGGFEILYEAQPLEAGQSVTRQSLIQTAQSLERRINALGTTEPEVTTEGTNRIRVRLAGVSNEAEVRSMLKKPAELTFRSATAADAKKPGQYSKVELRGNDFVENGAVVGFDQLNQPEISIKVKDKAKFAEITKRLLNKELAIFLDQELLSAPTVRGELTDGSASITGNYTRDEANKLADTINLGALPLKLTEKYSQSVGATLGQLSLDQTIRAGLIGSIIILVFMILMFRVPGLVASFCLIVHTWLVLAIFYLGGFVLTLPGIAAFVLGIGMAVDANIITYERIKEEIKTGKTIRSSVIAGSKASFRTVMDANITTIIAAAVMFGLGTGSVRGFALVLIVDIVTSILTNIFFSRFLLNLLVKADAVKKPKYFGVKESDISAL</sequence>
<keyword evidence="7 9" id="KW-0811">Translocation</keyword>
<feature type="transmembrane region" description="Helical" evidence="9">
    <location>
        <begin position="340"/>
        <end position="363"/>
    </location>
</feature>
<evidence type="ECO:0000256" key="8">
    <source>
        <dbReference type="ARBA" id="ARBA00023136"/>
    </source>
</evidence>
<dbReference type="Pfam" id="PF22599">
    <property type="entry name" value="SecDF_P1_head"/>
    <property type="match status" value="1"/>
</dbReference>
<dbReference type="Pfam" id="PF02355">
    <property type="entry name" value="SecD_SecF_C"/>
    <property type="match status" value="1"/>
</dbReference>
<evidence type="ECO:0000256" key="9">
    <source>
        <dbReference type="HAMAP-Rule" id="MF_01463"/>
    </source>
</evidence>
<dbReference type="PANTHER" id="PTHR30081:SF1">
    <property type="entry name" value="PROTEIN TRANSLOCASE SUBUNIT SECD"/>
    <property type="match status" value="1"/>
</dbReference>
<evidence type="ECO:0000259" key="12">
    <source>
        <dbReference type="Pfam" id="PF22599"/>
    </source>
</evidence>
<dbReference type="InterPro" id="IPR048634">
    <property type="entry name" value="SecD_SecF_C"/>
</dbReference>
<evidence type="ECO:0000313" key="13">
    <source>
        <dbReference type="EMBL" id="KJD43336.1"/>
    </source>
</evidence>
<dbReference type="AlphaFoldDB" id="A0A0D7WVX4"/>
<evidence type="ECO:0000259" key="10">
    <source>
        <dbReference type="Pfam" id="PF02355"/>
    </source>
</evidence>
<organism evidence="13 14">
    <name type="scientific">Paenibacillus terrae</name>
    <dbReference type="NCBI Taxonomy" id="159743"/>
    <lineage>
        <taxon>Bacteria</taxon>
        <taxon>Bacillati</taxon>
        <taxon>Bacillota</taxon>
        <taxon>Bacilli</taxon>
        <taxon>Bacillales</taxon>
        <taxon>Paenibacillaceae</taxon>
        <taxon>Paenibacillus</taxon>
    </lineage>
</organism>
<evidence type="ECO:0000259" key="11">
    <source>
        <dbReference type="Pfam" id="PF21760"/>
    </source>
</evidence>
<comment type="subcellular location">
    <subcellularLocation>
        <location evidence="1 9">Cell membrane</location>
        <topology evidence="1 9">Multi-pass membrane protein</topology>
    </subcellularLocation>
</comment>
<dbReference type="InterPro" id="IPR048631">
    <property type="entry name" value="SecD_1st"/>
</dbReference>
<evidence type="ECO:0000256" key="4">
    <source>
        <dbReference type="ARBA" id="ARBA00022692"/>
    </source>
</evidence>
<evidence type="ECO:0000256" key="2">
    <source>
        <dbReference type="ARBA" id="ARBA00022448"/>
    </source>
</evidence>
<keyword evidence="14" id="KW-1185">Reference proteome</keyword>
<dbReference type="OrthoDB" id="9805019at2"/>
<evidence type="ECO:0000256" key="5">
    <source>
        <dbReference type="ARBA" id="ARBA00022927"/>
    </source>
</evidence>
<dbReference type="EMBL" id="JTHP01000060">
    <property type="protein sequence ID" value="KJD43336.1"/>
    <property type="molecule type" value="Genomic_DNA"/>
</dbReference>
<evidence type="ECO:0000256" key="6">
    <source>
        <dbReference type="ARBA" id="ARBA00022989"/>
    </source>
</evidence>
<gene>
    <name evidence="9" type="primary">secD</name>
    <name evidence="13" type="ORF">QD47_23160</name>
</gene>
<feature type="transmembrane region" description="Helical" evidence="9">
    <location>
        <begin position="247"/>
        <end position="265"/>
    </location>
</feature>
<dbReference type="GO" id="GO:0006605">
    <property type="term" value="P:protein targeting"/>
    <property type="evidence" value="ECO:0007669"/>
    <property type="project" value="UniProtKB-UniRule"/>
</dbReference>
<dbReference type="HAMAP" id="MF_01463_B">
    <property type="entry name" value="SecD_B"/>
    <property type="match status" value="1"/>
</dbReference>
<comment type="function">
    <text evidence="9">Part of the Sec protein translocase complex. Interacts with the SecYEG preprotein conducting channel. SecDF uses the proton motive force (PMF) to complete protein translocation after the ATP-dependent function of SecA.</text>
</comment>
<protein>
    <recommendedName>
        <fullName evidence="9">Protein translocase subunit SecD</fullName>
    </recommendedName>
</protein>
<reference evidence="13 14" key="1">
    <citation type="submission" date="2014-11" db="EMBL/GenBank/DDBJ databases">
        <title>Draft Genome Sequences of Paenibacillus polymyxa NRRL B-30509 and Paenibacillus terrae NRRL B-30644, Strains from a Poultry Environment that Produce Tridecaptin A and Paenicidins.</title>
        <authorList>
            <person name="van Belkum M.J."/>
            <person name="Lohans C.T."/>
            <person name="Vederas J.C."/>
        </authorList>
    </citation>
    <scope>NUCLEOTIDE SEQUENCE [LARGE SCALE GENOMIC DNA]</scope>
    <source>
        <strain evidence="13 14">NRRL B-30644</strain>
    </source>
</reference>
<keyword evidence="6 9" id="KW-1133">Transmembrane helix</keyword>
<evidence type="ECO:0000256" key="3">
    <source>
        <dbReference type="ARBA" id="ARBA00022475"/>
    </source>
</evidence>
<dbReference type="NCBIfam" id="TIGR01129">
    <property type="entry name" value="secD"/>
    <property type="match status" value="1"/>
</dbReference>
<keyword evidence="2 9" id="KW-0813">Transport</keyword>
<keyword evidence="8 9" id="KW-0472">Membrane</keyword>
<dbReference type="InterPro" id="IPR005791">
    <property type="entry name" value="SecD"/>
</dbReference>
<dbReference type="Proteomes" id="UP000032534">
    <property type="component" value="Unassembled WGS sequence"/>
</dbReference>
<dbReference type="Gene3D" id="1.20.1640.10">
    <property type="entry name" value="Multidrug efflux transporter AcrB transmembrane domain"/>
    <property type="match status" value="1"/>
</dbReference>
<proteinExistence type="inferred from homology"/>
<comment type="subunit">
    <text evidence="9">Forms a complex with SecF. Part of the essential Sec protein translocation apparatus which comprises SecA, SecYEG and auxiliary proteins SecDF. Other proteins may also be involved.</text>
</comment>
<feature type="domain" description="Protein translocase subunit SecDF P1" evidence="11">
    <location>
        <begin position="61"/>
        <end position="115"/>
    </location>
</feature>
<comment type="caution">
    <text evidence="13">The sequence shown here is derived from an EMBL/GenBank/DDBJ whole genome shotgun (WGS) entry which is preliminary data.</text>
</comment>
<dbReference type="InterPro" id="IPR022813">
    <property type="entry name" value="SecD/SecF_arch_bac"/>
</dbReference>
<evidence type="ECO:0000256" key="7">
    <source>
        <dbReference type="ARBA" id="ARBA00023010"/>
    </source>
</evidence>
<keyword evidence="5 9" id="KW-0653">Protein transport</keyword>
<dbReference type="Gene3D" id="3.30.70.3220">
    <property type="match status" value="1"/>
</dbReference>